<evidence type="ECO:0000313" key="4">
    <source>
        <dbReference type="Proteomes" id="UP001629249"/>
    </source>
</evidence>
<feature type="signal peptide" evidence="2">
    <location>
        <begin position="1"/>
        <end position="23"/>
    </location>
</feature>
<protein>
    <recommendedName>
        <fullName evidence="5">Secreted protein</fullName>
    </recommendedName>
</protein>
<keyword evidence="2" id="KW-0732">Signal</keyword>
<dbReference type="Proteomes" id="UP001629249">
    <property type="component" value="Unassembled WGS sequence"/>
</dbReference>
<dbReference type="RefSeq" id="WP_408330590.1">
    <property type="nucleotide sequence ID" value="NZ_JAQQFH010000015.1"/>
</dbReference>
<evidence type="ECO:0000256" key="1">
    <source>
        <dbReference type="SAM" id="MobiDB-lite"/>
    </source>
</evidence>
<sequence length="90" mass="9288">MNLTRVALVPMVTALSVFSAASSADPTIDPTPVANSAREARMVAAEVNARARAASASARAAPVLTRQPAGPSPANHNEDNTRVRQTANPL</sequence>
<organism evidence="3 4">
    <name type="scientific">Paraburkholderia agricolaris</name>
    <dbReference type="NCBI Taxonomy" id="2152888"/>
    <lineage>
        <taxon>Bacteria</taxon>
        <taxon>Pseudomonadati</taxon>
        <taxon>Pseudomonadota</taxon>
        <taxon>Betaproteobacteria</taxon>
        <taxon>Burkholderiales</taxon>
        <taxon>Burkholderiaceae</taxon>
        <taxon>Paraburkholderia</taxon>
    </lineage>
</organism>
<evidence type="ECO:0000256" key="2">
    <source>
        <dbReference type="SAM" id="SignalP"/>
    </source>
</evidence>
<evidence type="ECO:0008006" key="5">
    <source>
        <dbReference type="Google" id="ProtNLM"/>
    </source>
</evidence>
<keyword evidence="4" id="KW-1185">Reference proteome</keyword>
<accession>A0ABW8ZVH8</accession>
<gene>
    <name evidence="3" type="ORF">PQR66_27550</name>
</gene>
<name>A0ABW8ZVH8_9BURK</name>
<evidence type="ECO:0000313" key="3">
    <source>
        <dbReference type="EMBL" id="MFL9886825.1"/>
    </source>
</evidence>
<dbReference type="EMBL" id="JAQQFN010000023">
    <property type="protein sequence ID" value="MFL9886825.1"/>
    <property type="molecule type" value="Genomic_DNA"/>
</dbReference>
<proteinExistence type="predicted"/>
<comment type="caution">
    <text evidence="3">The sequence shown here is derived from an EMBL/GenBank/DDBJ whole genome shotgun (WGS) entry which is preliminary data.</text>
</comment>
<feature type="chain" id="PRO_5045734867" description="Secreted protein" evidence="2">
    <location>
        <begin position="24"/>
        <end position="90"/>
    </location>
</feature>
<feature type="region of interest" description="Disordered" evidence="1">
    <location>
        <begin position="54"/>
        <end position="90"/>
    </location>
</feature>
<reference evidence="3 4" key="1">
    <citation type="journal article" date="2024" name="Chem. Sci.">
        <title>Discovery of megapolipeptins by genome mining of a Burkholderiales bacteria collection.</title>
        <authorList>
            <person name="Paulo B.S."/>
            <person name="Recchia M.J.J."/>
            <person name="Lee S."/>
            <person name="Fergusson C.H."/>
            <person name="Romanowski S.B."/>
            <person name="Hernandez A."/>
            <person name="Krull N."/>
            <person name="Liu D.Y."/>
            <person name="Cavanagh H."/>
            <person name="Bos A."/>
            <person name="Gray C.A."/>
            <person name="Murphy B.T."/>
            <person name="Linington R.G."/>
            <person name="Eustaquio A.S."/>
        </authorList>
    </citation>
    <scope>NUCLEOTIDE SEQUENCE [LARGE SCALE GENOMIC DNA]</scope>
    <source>
        <strain evidence="3 4">RL16-012-BIC-B</strain>
    </source>
</reference>